<proteinExistence type="predicted"/>
<evidence type="ECO:0000313" key="3">
    <source>
        <dbReference type="Proteomes" id="UP000288805"/>
    </source>
</evidence>
<dbReference type="EMBL" id="QGNW01001156">
    <property type="protein sequence ID" value="RVW53204.1"/>
    <property type="molecule type" value="Genomic_DNA"/>
</dbReference>
<evidence type="ECO:0000313" key="2">
    <source>
        <dbReference type="EMBL" id="RVW53204.1"/>
    </source>
</evidence>
<evidence type="ECO:0000256" key="1">
    <source>
        <dbReference type="SAM" id="MobiDB-lite"/>
    </source>
</evidence>
<accession>A0A438EZN6</accession>
<protein>
    <submittedName>
        <fullName evidence="2">Sucrose nonfermenting 4-like protein</fullName>
    </submittedName>
</protein>
<reference evidence="2 3" key="1">
    <citation type="journal article" date="2018" name="PLoS Genet.">
        <title>Population sequencing reveals clonal diversity and ancestral inbreeding in the grapevine cultivar Chardonnay.</title>
        <authorList>
            <person name="Roach M.J."/>
            <person name="Johnson D.L."/>
            <person name="Bohlmann J."/>
            <person name="van Vuuren H.J."/>
            <person name="Jones S.J."/>
            <person name="Pretorius I.S."/>
            <person name="Schmidt S.A."/>
            <person name="Borneman A.R."/>
        </authorList>
    </citation>
    <scope>NUCLEOTIDE SEQUENCE [LARGE SCALE GENOMIC DNA]</scope>
    <source>
        <strain evidence="3">cv. Chardonnay</strain>
        <tissue evidence="2">Leaf</tissue>
    </source>
</reference>
<dbReference type="Proteomes" id="UP000288805">
    <property type="component" value="Unassembled WGS sequence"/>
</dbReference>
<comment type="caution">
    <text evidence="2">The sequence shown here is derived from an EMBL/GenBank/DDBJ whole genome shotgun (WGS) entry which is preliminary data.</text>
</comment>
<dbReference type="AlphaFoldDB" id="A0A438EZN6"/>
<sequence length="166" mass="18642">MQQWQIYGEGMSMEVDVGSEKSSPRMEIPGTREEEKSSLAAGSNLFILVYLGKRNQRTFEDEELLDQRLKDLFLQSLLGNHGSNLTEEELETHTISAWKEGKLHLRQIDGSGRLCPRHLVHVSASCDALSTFSWLAIKLHAFSLVAIVLLPSDGIAWGRQQLSSFD</sequence>
<name>A0A438EZN6_VITVI</name>
<feature type="compositionally biased region" description="Basic and acidic residues" evidence="1">
    <location>
        <begin position="18"/>
        <end position="36"/>
    </location>
</feature>
<gene>
    <name evidence="2" type="primary">SNF4_1</name>
    <name evidence="2" type="ORF">CK203_087591</name>
</gene>
<organism evidence="2 3">
    <name type="scientific">Vitis vinifera</name>
    <name type="common">Grape</name>
    <dbReference type="NCBI Taxonomy" id="29760"/>
    <lineage>
        <taxon>Eukaryota</taxon>
        <taxon>Viridiplantae</taxon>
        <taxon>Streptophyta</taxon>
        <taxon>Embryophyta</taxon>
        <taxon>Tracheophyta</taxon>
        <taxon>Spermatophyta</taxon>
        <taxon>Magnoliopsida</taxon>
        <taxon>eudicotyledons</taxon>
        <taxon>Gunneridae</taxon>
        <taxon>Pentapetalae</taxon>
        <taxon>rosids</taxon>
        <taxon>Vitales</taxon>
        <taxon>Vitaceae</taxon>
        <taxon>Viteae</taxon>
        <taxon>Vitis</taxon>
    </lineage>
</organism>
<feature type="region of interest" description="Disordered" evidence="1">
    <location>
        <begin position="15"/>
        <end position="36"/>
    </location>
</feature>